<dbReference type="Gene3D" id="3.90.550.10">
    <property type="entry name" value="Spore Coat Polysaccharide Biosynthesis Protein SpsA, Chain A"/>
    <property type="match status" value="2"/>
</dbReference>
<dbReference type="InterPro" id="IPR050065">
    <property type="entry name" value="GlmU-like"/>
</dbReference>
<feature type="domain" description="MobA-like NTP transferase" evidence="3">
    <location>
        <begin position="4"/>
        <end position="143"/>
    </location>
</feature>
<evidence type="ECO:0000256" key="2">
    <source>
        <dbReference type="ARBA" id="ARBA00022695"/>
    </source>
</evidence>
<keyword evidence="5" id="KW-1185">Reference proteome</keyword>
<protein>
    <recommendedName>
        <fullName evidence="3">MobA-like NTP transferase domain-containing protein</fullName>
    </recommendedName>
</protein>
<reference evidence="4 5" key="1">
    <citation type="submission" date="2017-06" db="EMBL/GenBank/DDBJ databases">
        <authorList>
            <person name="Kim H.J."/>
            <person name="Triplett B.A."/>
        </authorList>
    </citation>
    <scope>NUCLEOTIDE SEQUENCE [LARGE SCALE GENOMIC DNA]</scope>
</reference>
<dbReference type="Pfam" id="PF12804">
    <property type="entry name" value="NTP_transf_3"/>
    <property type="match status" value="1"/>
</dbReference>
<accession>A0A222YY90</accession>
<evidence type="ECO:0000313" key="5">
    <source>
        <dbReference type="Proteomes" id="UP000221247"/>
    </source>
</evidence>
<sequence>MKVVIPMSGMSRRFSVAGYKDPKYLLEIDGMTVIEHIVNLYPKDSEFVFIINDKHEKETEVVEVLNRITDDPTIITINQHKKGPVHTVLEAERFIDDDEPVIVNYCDFSMKWDYDDFVSHVEDTECDGSVISYTGFHPHMLGSDNYAFCRLREGSYQIEEIREKQPFTDNKMSEYASTGTYYFKKGKYIKHYFQQLIDEEISCKDEYYVSLVYNLMIKDGLYNTVYEVPNMLQWGTPLDVKMYQQWSNYYADNMNGIKLLKIKGCTTVIPMAGAGSRFSKEGYGVPKPFLEVNGGYMINQALRCLPETDNKIFACLRSHMSMLPLEDFENVVWIDEVTEGQACTTELLVDKVNEGDSILLSACDNGALYDSDKFADLIENVENDIVVWSYRNNYTAHHNPNMYSWLDVDDDGNVNKVNVKKFPYGSNPVDEYAIVGTMFFRNKEVYKKSLERLYEIDERVNGEFYVDTLLNTAIELGYKVKNFEIDHYICWGTPNDLKTYRYWQRFFTSVDWHPYDYYKDFFTD</sequence>
<keyword evidence="2" id="KW-0548">Nucleotidyltransferase</keyword>
<organism evidence="4 5">
    <name type="scientific">Synechococcus phage Bellamy</name>
    <dbReference type="NCBI Taxonomy" id="2023996"/>
    <lineage>
        <taxon>Viruses</taxon>
        <taxon>Duplodnaviria</taxon>
        <taxon>Heunggongvirae</taxon>
        <taxon>Uroviricota</taxon>
        <taxon>Caudoviricetes</taxon>
        <taxon>Pantevenvirales</taxon>
        <taxon>Kyanoviridae</taxon>
        <taxon>Bellamyvirus</taxon>
        <taxon>Bellamyvirus bellamy</taxon>
    </lineage>
</organism>
<evidence type="ECO:0000259" key="3">
    <source>
        <dbReference type="Pfam" id="PF12804"/>
    </source>
</evidence>
<dbReference type="PANTHER" id="PTHR43584">
    <property type="entry name" value="NUCLEOTIDYL TRANSFERASE"/>
    <property type="match status" value="1"/>
</dbReference>
<proteinExistence type="predicted"/>
<dbReference type="GeneID" id="54981539"/>
<dbReference type="RefSeq" id="YP_009791358.1">
    <property type="nucleotide sequence ID" value="NC_047838.1"/>
</dbReference>
<keyword evidence="1" id="KW-0808">Transferase</keyword>
<name>A0A222YY90_9CAUD</name>
<dbReference type="EMBL" id="MF351863">
    <property type="protein sequence ID" value="ASR76245.1"/>
    <property type="molecule type" value="Genomic_DNA"/>
</dbReference>
<dbReference type="InterPro" id="IPR025877">
    <property type="entry name" value="MobA-like_NTP_Trfase"/>
</dbReference>
<dbReference type="KEGG" id="vg:54981539"/>
<dbReference type="GO" id="GO:0016779">
    <property type="term" value="F:nucleotidyltransferase activity"/>
    <property type="evidence" value="ECO:0007669"/>
    <property type="project" value="UniProtKB-KW"/>
</dbReference>
<dbReference type="Proteomes" id="UP000221247">
    <property type="component" value="Segment"/>
</dbReference>
<gene>
    <name evidence="4" type="primary">209</name>
    <name evidence="4" type="ORF">PBI_BELLAMY_209</name>
</gene>
<dbReference type="PANTHER" id="PTHR43584:SF8">
    <property type="entry name" value="N-ACETYLMURAMATE ALPHA-1-PHOSPHATE URIDYLYLTRANSFERASE"/>
    <property type="match status" value="1"/>
</dbReference>
<evidence type="ECO:0000313" key="4">
    <source>
        <dbReference type="EMBL" id="ASR76245.1"/>
    </source>
</evidence>
<dbReference type="SUPFAM" id="SSF53448">
    <property type="entry name" value="Nucleotide-diphospho-sugar transferases"/>
    <property type="match status" value="2"/>
</dbReference>
<evidence type="ECO:0000256" key="1">
    <source>
        <dbReference type="ARBA" id="ARBA00022679"/>
    </source>
</evidence>
<dbReference type="InterPro" id="IPR029044">
    <property type="entry name" value="Nucleotide-diphossugar_trans"/>
</dbReference>